<dbReference type="EMBL" id="PYAT01000007">
    <property type="protein sequence ID" value="PSL36308.1"/>
    <property type="molecule type" value="Genomic_DNA"/>
</dbReference>
<evidence type="ECO:0000313" key="2">
    <source>
        <dbReference type="Proteomes" id="UP000242682"/>
    </source>
</evidence>
<reference evidence="1 2" key="1">
    <citation type="submission" date="2018-03" db="EMBL/GenBank/DDBJ databases">
        <title>Genomic Encyclopedia of Type Strains, Phase III (KMG-III): the genomes of soil and plant-associated and newly described type strains.</title>
        <authorList>
            <person name="Whitman W."/>
        </authorList>
    </citation>
    <scope>NUCLEOTIDE SEQUENCE [LARGE SCALE GENOMIC DNA]</scope>
    <source>
        <strain evidence="1 2">CGMCC 1.12259</strain>
    </source>
</reference>
<accession>A0A2P8GQS0</accession>
<keyword evidence="2" id="KW-1185">Reference proteome</keyword>
<proteinExistence type="predicted"/>
<dbReference type="OrthoDB" id="2428905at2"/>
<sequence length="77" mass="8762">MKLEDIKNLLKISCNFNISSISHSFMIGEEDIVTVKCLKETFILEVTSSKQSKAEYYLSIDQAAQALYEKIHSTKTD</sequence>
<organism evidence="1 2">
    <name type="scientific">Planomicrobium soli</name>
    <dbReference type="NCBI Taxonomy" id="1176648"/>
    <lineage>
        <taxon>Bacteria</taxon>
        <taxon>Bacillati</taxon>
        <taxon>Bacillota</taxon>
        <taxon>Bacilli</taxon>
        <taxon>Bacillales</taxon>
        <taxon>Caryophanaceae</taxon>
        <taxon>Planomicrobium</taxon>
    </lineage>
</organism>
<dbReference type="AlphaFoldDB" id="A0A2P8GQS0"/>
<gene>
    <name evidence="1" type="ORF">B0H99_107129</name>
</gene>
<protein>
    <submittedName>
        <fullName evidence="1">Uncharacterized protein</fullName>
    </submittedName>
</protein>
<name>A0A2P8GQS0_9BACL</name>
<comment type="caution">
    <text evidence="1">The sequence shown here is derived from an EMBL/GenBank/DDBJ whole genome shotgun (WGS) entry which is preliminary data.</text>
</comment>
<dbReference type="RefSeq" id="WP_106533670.1">
    <property type="nucleotide sequence ID" value="NZ_PYAT01000007.1"/>
</dbReference>
<evidence type="ECO:0000313" key="1">
    <source>
        <dbReference type="EMBL" id="PSL36308.1"/>
    </source>
</evidence>
<dbReference type="Proteomes" id="UP000242682">
    <property type="component" value="Unassembled WGS sequence"/>
</dbReference>